<dbReference type="GO" id="GO:0046983">
    <property type="term" value="F:protein dimerization activity"/>
    <property type="evidence" value="ECO:0007669"/>
    <property type="project" value="InterPro"/>
</dbReference>
<protein>
    <submittedName>
        <fullName evidence="8">Dna-directed rna polymerase ii subunit</fullName>
    </submittedName>
</protein>
<dbReference type="CDD" id="cd06926">
    <property type="entry name" value="RNAP_II_RPB11"/>
    <property type="match status" value="1"/>
</dbReference>
<dbReference type="Proteomes" id="UP000192927">
    <property type="component" value="Unassembled WGS sequence"/>
</dbReference>
<feature type="domain" description="DNA-directed RNA polymerase RBP11-like dimerisation" evidence="7">
    <location>
        <begin position="157"/>
        <end position="227"/>
    </location>
</feature>
<dbReference type="InterPro" id="IPR008193">
    <property type="entry name" value="RNA_pol_Rpb11_13-16kDa_CS"/>
</dbReference>
<dbReference type="GO" id="GO:0005665">
    <property type="term" value="C:RNA polymerase II, core complex"/>
    <property type="evidence" value="ECO:0007669"/>
    <property type="project" value="InterPro"/>
</dbReference>
<keyword evidence="3" id="KW-0804">Transcription</keyword>
<feature type="region of interest" description="Disordered" evidence="6">
    <location>
        <begin position="38"/>
        <end position="70"/>
    </location>
</feature>
<dbReference type="PANTHER" id="PTHR13946:SF16">
    <property type="entry name" value="DNA-DIRECTED RNA POLYMERASE II SUBUNIT RPB11"/>
    <property type="match status" value="1"/>
</dbReference>
<proteinExistence type="inferred from homology"/>
<evidence type="ECO:0000259" key="7">
    <source>
        <dbReference type="Pfam" id="PF13656"/>
    </source>
</evidence>
<sequence length="251" mass="26908">MSAPDENWGGDDIPISGPSQAAEVAVIGDEDAIMVGSEQQEQARAEAEMTTVGTPSGEASTVELNQPRGATPNPGLFTLGKEPDDAAPKFPSRAGASTMNPHRNVNASFNAQTSHGRESSKHPPAECNVANRFELFLLGDGEKKVTETPDTRIPSTSIFAFNKEDHTLGNLLRSRLLQSSHVNFAGYRVPHPLVSKFELRIQTDGTITPRAALVQCCRDLVNDLGILGREFTKEWELRKMVGEGGSGAGGQ</sequence>
<evidence type="ECO:0000256" key="3">
    <source>
        <dbReference type="ARBA" id="ARBA00023163"/>
    </source>
</evidence>
<dbReference type="PROSITE" id="PS01154">
    <property type="entry name" value="RNA_POL_L_13KD"/>
    <property type="match status" value="1"/>
</dbReference>
<comment type="similarity">
    <text evidence="5">Belongs to the archaeal Rpo11/eukaryotic RPB11/RPC19 RNA polymerase subunit family.</text>
</comment>
<evidence type="ECO:0000256" key="4">
    <source>
        <dbReference type="ARBA" id="ARBA00023242"/>
    </source>
</evidence>
<reference evidence="9" key="1">
    <citation type="submission" date="2017-03" db="EMBL/GenBank/DDBJ databases">
        <authorList>
            <person name="Sharma R."/>
            <person name="Thines M."/>
        </authorList>
    </citation>
    <scope>NUCLEOTIDE SEQUENCE [LARGE SCALE GENOMIC DNA]</scope>
</reference>
<dbReference type="HAMAP" id="MF_00261">
    <property type="entry name" value="RNApol_arch_Rpo11"/>
    <property type="match status" value="1"/>
</dbReference>
<evidence type="ECO:0000256" key="5">
    <source>
        <dbReference type="ARBA" id="ARBA00025751"/>
    </source>
</evidence>
<dbReference type="GO" id="GO:0003677">
    <property type="term" value="F:DNA binding"/>
    <property type="evidence" value="ECO:0007669"/>
    <property type="project" value="InterPro"/>
</dbReference>
<evidence type="ECO:0000313" key="8">
    <source>
        <dbReference type="EMBL" id="SLM33994.1"/>
    </source>
</evidence>
<dbReference type="PANTHER" id="PTHR13946">
    <property type="entry name" value="DNA-DIRECTED RNA POLYMERASE I,II,III"/>
    <property type="match status" value="1"/>
</dbReference>
<evidence type="ECO:0000256" key="2">
    <source>
        <dbReference type="ARBA" id="ARBA00022478"/>
    </source>
</evidence>
<organism evidence="8 9">
    <name type="scientific">Lasallia pustulata</name>
    <dbReference type="NCBI Taxonomy" id="136370"/>
    <lineage>
        <taxon>Eukaryota</taxon>
        <taxon>Fungi</taxon>
        <taxon>Dikarya</taxon>
        <taxon>Ascomycota</taxon>
        <taxon>Pezizomycotina</taxon>
        <taxon>Lecanoromycetes</taxon>
        <taxon>OSLEUM clade</taxon>
        <taxon>Umbilicariomycetidae</taxon>
        <taxon>Umbilicariales</taxon>
        <taxon>Umbilicariaceae</taxon>
        <taxon>Lasallia</taxon>
    </lineage>
</organism>
<dbReference type="InterPro" id="IPR009025">
    <property type="entry name" value="RBP11-like_dimer"/>
</dbReference>
<accession>A0A1W5CSX8</accession>
<dbReference type="EMBL" id="FWEW01000197">
    <property type="protein sequence ID" value="SLM33994.1"/>
    <property type="molecule type" value="Genomic_DNA"/>
</dbReference>
<dbReference type="InterPro" id="IPR036603">
    <property type="entry name" value="RBP11-like"/>
</dbReference>
<dbReference type="InterPro" id="IPR037685">
    <property type="entry name" value="RBP11"/>
</dbReference>
<keyword evidence="4" id="KW-0539">Nucleus</keyword>
<name>A0A1W5CSX8_9LECA</name>
<dbReference type="Pfam" id="PF13656">
    <property type="entry name" value="RNA_pol_L_2"/>
    <property type="match status" value="1"/>
</dbReference>
<dbReference type="SUPFAM" id="SSF55257">
    <property type="entry name" value="RBP11-like subunits of RNA polymerase"/>
    <property type="match status" value="1"/>
</dbReference>
<keyword evidence="9" id="KW-1185">Reference proteome</keyword>
<evidence type="ECO:0000256" key="1">
    <source>
        <dbReference type="ARBA" id="ARBA00004123"/>
    </source>
</evidence>
<dbReference type="AlphaFoldDB" id="A0A1W5CSX8"/>
<feature type="compositionally biased region" description="Polar residues" evidence="6">
    <location>
        <begin position="51"/>
        <end position="64"/>
    </location>
</feature>
<keyword evidence="2 8" id="KW-0240">DNA-directed RNA polymerase</keyword>
<dbReference type="GO" id="GO:0006366">
    <property type="term" value="P:transcription by RNA polymerase II"/>
    <property type="evidence" value="ECO:0007669"/>
    <property type="project" value="InterPro"/>
</dbReference>
<dbReference type="InterPro" id="IPR022905">
    <property type="entry name" value="Rpo11-like"/>
</dbReference>
<evidence type="ECO:0000313" key="9">
    <source>
        <dbReference type="Proteomes" id="UP000192927"/>
    </source>
</evidence>
<dbReference type="GO" id="GO:0003899">
    <property type="term" value="F:DNA-directed RNA polymerase activity"/>
    <property type="evidence" value="ECO:0007669"/>
    <property type="project" value="InterPro"/>
</dbReference>
<comment type="subcellular location">
    <subcellularLocation>
        <location evidence="1">Nucleus</location>
    </subcellularLocation>
</comment>
<feature type="region of interest" description="Disordered" evidence="6">
    <location>
        <begin position="1"/>
        <end position="20"/>
    </location>
</feature>
<evidence type="ECO:0000256" key="6">
    <source>
        <dbReference type="SAM" id="MobiDB-lite"/>
    </source>
</evidence>
<dbReference type="Gene3D" id="3.30.1360.10">
    <property type="entry name" value="RNA polymerase, RBP11-like subunit"/>
    <property type="match status" value="1"/>
</dbReference>